<evidence type="ECO:0000313" key="3">
    <source>
        <dbReference type="Proteomes" id="UP000029492"/>
    </source>
</evidence>
<feature type="transmembrane region" description="Helical" evidence="1">
    <location>
        <begin position="35"/>
        <end position="54"/>
    </location>
</feature>
<gene>
    <name evidence="2" type="ORF">MOC_2724</name>
</gene>
<reference evidence="2 3" key="1">
    <citation type="journal article" date="2014" name="PLoS ONE">
        <title>Genome Information of Methylobacterium oryzae, a Plant-Probiotic Methylotroph in the Phyllosphere.</title>
        <authorList>
            <person name="Kwak M.J."/>
            <person name="Jeong H."/>
            <person name="Madhaiyan M."/>
            <person name="Lee Y."/>
            <person name="Sa T.M."/>
            <person name="Oh T.K."/>
            <person name="Kim J.F."/>
        </authorList>
    </citation>
    <scope>NUCLEOTIDE SEQUENCE [LARGE SCALE GENOMIC DNA]</scope>
    <source>
        <strain evidence="2 3">CBMB20</strain>
    </source>
</reference>
<keyword evidence="1" id="KW-1133">Transmembrane helix</keyword>
<proteinExistence type="predicted"/>
<dbReference type="KEGG" id="mor:MOC_2724"/>
<dbReference type="HOGENOM" id="CLU_2974291_0_0_5"/>
<evidence type="ECO:0000313" key="2">
    <source>
        <dbReference type="EMBL" id="AIQ90479.1"/>
    </source>
</evidence>
<dbReference type="RefSeq" id="WP_158498452.1">
    <property type="nucleotide sequence ID" value="NZ_CP003811.1"/>
</dbReference>
<sequence>MSHPRGRVELRRYVCRGGRVPRACNDNRRAGARHAWYWVLAAGAMPTLGLLAMLSQLL</sequence>
<keyword evidence="1" id="KW-0472">Membrane</keyword>
<keyword evidence="1" id="KW-0812">Transmembrane</keyword>
<protein>
    <submittedName>
        <fullName evidence="2">Protein of unassigned function</fullName>
    </submittedName>
</protein>
<dbReference type="Proteomes" id="UP000029492">
    <property type="component" value="Chromosome"/>
</dbReference>
<dbReference type="GeneID" id="96606840"/>
<dbReference type="EMBL" id="CP003811">
    <property type="protein sequence ID" value="AIQ90479.1"/>
    <property type="molecule type" value="Genomic_DNA"/>
</dbReference>
<dbReference type="AlphaFoldDB" id="A0A089Q7F1"/>
<accession>A0A089Q7F1</accession>
<name>A0A089Q7F1_9HYPH</name>
<keyword evidence="3" id="KW-1185">Reference proteome</keyword>
<organism evidence="2 3">
    <name type="scientific">Methylobacterium oryzae CBMB20</name>
    <dbReference type="NCBI Taxonomy" id="693986"/>
    <lineage>
        <taxon>Bacteria</taxon>
        <taxon>Pseudomonadati</taxon>
        <taxon>Pseudomonadota</taxon>
        <taxon>Alphaproteobacteria</taxon>
        <taxon>Hyphomicrobiales</taxon>
        <taxon>Methylobacteriaceae</taxon>
        <taxon>Methylobacterium</taxon>
    </lineage>
</organism>
<dbReference type="STRING" id="693986.MOC_2724"/>
<evidence type="ECO:0000256" key="1">
    <source>
        <dbReference type="SAM" id="Phobius"/>
    </source>
</evidence>